<evidence type="ECO:0000313" key="3">
    <source>
        <dbReference type="Proteomes" id="UP000828390"/>
    </source>
</evidence>
<gene>
    <name evidence="2" type="ORF">DPMN_024081</name>
</gene>
<evidence type="ECO:0000256" key="1">
    <source>
        <dbReference type="SAM" id="MobiDB-lite"/>
    </source>
</evidence>
<sequence>MGCISSKPRQTAVGPQKTDVSNVKSVEKNVKVPVVESPPEGIHEFADIDKHVQKASDISV</sequence>
<reference evidence="2" key="1">
    <citation type="journal article" date="2019" name="bioRxiv">
        <title>The Genome of the Zebra Mussel, Dreissena polymorpha: A Resource for Invasive Species Research.</title>
        <authorList>
            <person name="McCartney M.A."/>
            <person name="Auch B."/>
            <person name="Kono T."/>
            <person name="Mallez S."/>
            <person name="Zhang Y."/>
            <person name="Obille A."/>
            <person name="Becker A."/>
            <person name="Abrahante J.E."/>
            <person name="Garbe J."/>
            <person name="Badalamenti J.P."/>
            <person name="Herman A."/>
            <person name="Mangelson H."/>
            <person name="Liachko I."/>
            <person name="Sullivan S."/>
            <person name="Sone E.D."/>
            <person name="Koren S."/>
            <person name="Silverstein K.A.T."/>
            <person name="Beckman K.B."/>
            <person name="Gohl D.M."/>
        </authorList>
    </citation>
    <scope>NUCLEOTIDE SEQUENCE</scope>
    <source>
        <strain evidence="2">Duluth1</strain>
        <tissue evidence="2">Whole animal</tissue>
    </source>
</reference>
<accession>A0A9D4LP38</accession>
<feature type="region of interest" description="Disordered" evidence="1">
    <location>
        <begin position="1"/>
        <end position="20"/>
    </location>
</feature>
<comment type="caution">
    <text evidence="2">The sequence shown here is derived from an EMBL/GenBank/DDBJ whole genome shotgun (WGS) entry which is preliminary data.</text>
</comment>
<organism evidence="2 3">
    <name type="scientific">Dreissena polymorpha</name>
    <name type="common">Zebra mussel</name>
    <name type="synonym">Mytilus polymorpha</name>
    <dbReference type="NCBI Taxonomy" id="45954"/>
    <lineage>
        <taxon>Eukaryota</taxon>
        <taxon>Metazoa</taxon>
        <taxon>Spiralia</taxon>
        <taxon>Lophotrochozoa</taxon>
        <taxon>Mollusca</taxon>
        <taxon>Bivalvia</taxon>
        <taxon>Autobranchia</taxon>
        <taxon>Heteroconchia</taxon>
        <taxon>Euheterodonta</taxon>
        <taxon>Imparidentia</taxon>
        <taxon>Neoheterodontei</taxon>
        <taxon>Myida</taxon>
        <taxon>Dreissenoidea</taxon>
        <taxon>Dreissenidae</taxon>
        <taxon>Dreissena</taxon>
    </lineage>
</organism>
<keyword evidence="3" id="KW-1185">Reference proteome</keyword>
<name>A0A9D4LP38_DREPO</name>
<proteinExistence type="predicted"/>
<protein>
    <submittedName>
        <fullName evidence="2">Uncharacterized protein</fullName>
    </submittedName>
</protein>
<dbReference type="Proteomes" id="UP000828390">
    <property type="component" value="Unassembled WGS sequence"/>
</dbReference>
<dbReference type="EMBL" id="JAIWYP010000002">
    <property type="protein sequence ID" value="KAH3861153.1"/>
    <property type="molecule type" value="Genomic_DNA"/>
</dbReference>
<dbReference type="AlphaFoldDB" id="A0A9D4LP38"/>
<reference evidence="2" key="2">
    <citation type="submission" date="2020-11" db="EMBL/GenBank/DDBJ databases">
        <authorList>
            <person name="McCartney M.A."/>
            <person name="Auch B."/>
            <person name="Kono T."/>
            <person name="Mallez S."/>
            <person name="Becker A."/>
            <person name="Gohl D.M."/>
            <person name="Silverstein K.A.T."/>
            <person name="Koren S."/>
            <person name="Bechman K.B."/>
            <person name="Herman A."/>
            <person name="Abrahante J.E."/>
            <person name="Garbe J."/>
        </authorList>
    </citation>
    <scope>NUCLEOTIDE SEQUENCE</scope>
    <source>
        <strain evidence="2">Duluth1</strain>
        <tissue evidence="2">Whole animal</tissue>
    </source>
</reference>
<evidence type="ECO:0000313" key="2">
    <source>
        <dbReference type="EMBL" id="KAH3861153.1"/>
    </source>
</evidence>